<keyword evidence="4" id="KW-1185">Reference proteome</keyword>
<proteinExistence type="predicted"/>
<reference evidence="3 4" key="1">
    <citation type="submission" date="2019-06" db="EMBL/GenBank/DDBJ databases">
        <authorList>
            <person name="Li M."/>
        </authorList>
    </citation>
    <scope>NUCLEOTIDE SEQUENCE [LARGE SCALE GENOMIC DNA]</scope>
    <source>
        <strain evidence="3 4">BGMRC2036</strain>
    </source>
</reference>
<organism evidence="3 4">
    <name type="scientific">Martelella alba</name>
    <dbReference type="NCBI Taxonomy" id="2590451"/>
    <lineage>
        <taxon>Bacteria</taxon>
        <taxon>Pseudomonadati</taxon>
        <taxon>Pseudomonadota</taxon>
        <taxon>Alphaproteobacteria</taxon>
        <taxon>Hyphomicrobiales</taxon>
        <taxon>Aurantimonadaceae</taxon>
        <taxon>Martelella</taxon>
    </lineage>
</organism>
<dbReference type="NCBIfam" id="TIGR03142">
    <property type="entry name" value="cytochro_ccmI"/>
    <property type="match status" value="1"/>
</dbReference>
<dbReference type="InterPro" id="IPR011990">
    <property type="entry name" value="TPR-like_helical_dom_sf"/>
</dbReference>
<keyword evidence="1" id="KW-0201">Cytochrome c-type biogenesis</keyword>
<dbReference type="InterPro" id="IPR017560">
    <property type="entry name" value="Cyt_c_biogenesis_CcmI"/>
</dbReference>
<keyword evidence="2" id="KW-0472">Membrane</keyword>
<dbReference type="SUPFAM" id="SSF48452">
    <property type="entry name" value="TPR-like"/>
    <property type="match status" value="1"/>
</dbReference>
<dbReference type="AlphaFoldDB" id="A0A506U4X7"/>
<evidence type="ECO:0000256" key="2">
    <source>
        <dbReference type="SAM" id="Phobius"/>
    </source>
</evidence>
<evidence type="ECO:0000313" key="4">
    <source>
        <dbReference type="Proteomes" id="UP000318801"/>
    </source>
</evidence>
<dbReference type="EMBL" id="VHLG01000009">
    <property type="protein sequence ID" value="TPW29433.1"/>
    <property type="molecule type" value="Genomic_DNA"/>
</dbReference>
<dbReference type="Proteomes" id="UP000318801">
    <property type="component" value="Unassembled WGS sequence"/>
</dbReference>
<evidence type="ECO:0000313" key="3">
    <source>
        <dbReference type="EMBL" id="TPW29433.1"/>
    </source>
</evidence>
<comment type="caution">
    <text evidence="3">The sequence shown here is derived from an EMBL/GenBank/DDBJ whole genome shotgun (WGS) entry which is preliminary data.</text>
</comment>
<sequence length="301" mass="32658">MCWKKTFPDVAKGMLFFIAALLLVCFTASAVMLPFFRSTGHLGVMPVHHRQRLFADQLQQLEDDLARGAIDVAEYATTRAEVGRRLIAISREDGSKVAPAEGKSHFAAALSIVVPVILLAGFGYLLFGAPQMRDMPLNARLAAENPDLPILIAKVERHLADMPQDGRGWELIAPIYFREGDFDKAEIAYSRAIAILGPDADRLTGAGEALVAAASGVVTDRALEFFNQALAFPGDHFRASFYQALAVEQSGAHEKALSLFMAMRSLPQPSERWSALVDQHIALNEAAVVSPGTQDMLGNAP</sequence>
<gene>
    <name evidence="3" type="primary">ccmI</name>
    <name evidence="3" type="ORF">FJU08_13935</name>
</gene>
<evidence type="ECO:0000256" key="1">
    <source>
        <dbReference type="ARBA" id="ARBA00022748"/>
    </source>
</evidence>
<accession>A0A506U4X7</accession>
<keyword evidence="2" id="KW-0812">Transmembrane</keyword>
<protein>
    <submittedName>
        <fullName evidence="3">C-type cytochrome biogenesis protein CcmI</fullName>
    </submittedName>
</protein>
<dbReference type="OrthoDB" id="9815847at2"/>
<feature type="transmembrane region" description="Helical" evidence="2">
    <location>
        <begin position="106"/>
        <end position="127"/>
    </location>
</feature>
<dbReference type="GO" id="GO:0017004">
    <property type="term" value="P:cytochrome complex assembly"/>
    <property type="evidence" value="ECO:0007669"/>
    <property type="project" value="UniProtKB-KW"/>
</dbReference>
<keyword evidence="2" id="KW-1133">Transmembrane helix</keyword>
<name>A0A506U4X7_9HYPH</name>
<dbReference type="Gene3D" id="1.25.40.10">
    <property type="entry name" value="Tetratricopeptide repeat domain"/>
    <property type="match status" value="1"/>
</dbReference>